<comment type="caution">
    <text evidence="1">The sequence shown here is derived from an EMBL/GenBank/DDBJ whole genome shotgun (WGS) entry which is preliminary data.</text>
</comment>
<dbReference type="AlphaFoldDB" id="A0A5B7J881"/>
<name>A0A5B7J881_PORTR</name>
<keyword evidence="2" id="KW-1185">Reference proteome</keyword>
<protein>
    <submittedName>
        <fullName evidence="1">Uncharacterized protein</fullName>
    </submittedName>
</protein>
<dbReference type="Proteomes" id="UP000324222">
    <property type="component" value="Unassembled WGS sequence"/>
</dbReference>
<evidence type="ECO:0000313" key="2">
    <source>
        <dbReference type="Proteomes" id="UP000324222"/>
    </source>
</evidence>
<proteinExistence type="predicted"/>
<accession>A0A5B7J881</accession>
<organism evidence="1 2">
    <name type="scientific">Portunus trituberculatus</name>
    <name type="common">Swimming crab</name>
    <name type="synonym">Neptunus trituberculatus</name>
    <dbReference type="NCBI Taxonomy" id="210409"/>
    <lineage>
        <taxon>Eukaryota</taxon>
        <taxon>Metazoa</taxon>
        <taxon>Ecdysozoa</taxon>
        <taxon>Arthropoda</taxon>
        <taxon>Crustacea</taxon>
        <taxon>Multicrustacea</taxon>
        <taxon>Malacostraca</taxon>
        <taxon>Eumalacostraca</taxon>
        <taxon>Eucarida</taxon>
        <taxon>Decapoda</taxon>
        <taxon>Pleocyemata</taxon>
        <taxon>Brachyura</taxon>
        <taxon>Eubrachyura</taxon>
        <taxon>Portunoidea</taxon>
        <taxon>Portunidae</taxon>
        <taxon>Portuninae</taxon>
        <taxon>Portunus</taxon>
    </lineage>
</organism>
<dbReference type="EMBL" id="VSRR010086332">
    <property type="protein sequence ID" value="MPC91029.1"/>
    <property type="molecule type" value="Genomic_DNA"/>
</dbReference>
<evidence type="ECO:0000313" key="1">
    <source>
        <dbReference type="EMBL" id="MPC91029.1"/>
    </source>
</evidence>
<reference evidence="1 2" key="1">
    <citation type="submission" date="2019-05" db="EMBL/GenBank/DDBJ databases">
        <title>Another draft genome of Portunus trituberculatus and its Hox gene families provides insights of decapod evolution.</title>
        <authorList>
            <person name="Jeong J.-H."/>
            <person name="Song I."/>
            <person name="Kim S."/>
            <person name="Choi T."/>
            <person name="Kim D."/>
            <person name="Ryu S."/>
            <person name="Kim W."/>
        </authorList>
    </citation>
    <scope>NUCLEOTIDE SEQUENCE [LARGE SCALE GENOMIC DNA]</scope>
    <source>
        <tissue evidence="1">Muscle</tissue>
    </source>
</reference>
<gene>
    <name evidence="1" type="ORF">E2C01_086039</name>
</gene>
<sequence>MGGGDRGIAASGLRIAADPWLQVSHRMVIALPCTAAAARLCHSLPEMRANMYTAS</sequence>